<dbReference type="GO" id="GO:0016787">
    <property type="term" value="F:hydrolase activity"/>
    <property type="evidence" value="ECO:0007669"/>
    <property type="project" value="UniProtKB-KW"/>
</dbReference>
<dbReference type="Gene3D" id="3.40.630.10">
    <property type="entry name" value="Zn peptidases"/>
    <property type="match status" value="1"/>
</dbReference>
<evidence type="ECO:0000313" key="5">
    <source>
        <dbReference type="Proteomes" id="UP001410795"/>
    </source>
</evidence>
<proteinExistence type="inferred from homology"/>
<dbReference type="RefSeq" id="WP_221857179.1">
    <property type="nucleotide sequence ID" value="NZ_BAAAYV010000025.1"/>
</dbReference>
<dbReference type="Pfam" id="PF01546">
    <property type="entry name" value="Peptidase_M20"/>
    <property type="match status" value="1"/>
</dbReference>
<dbReference type="Gene3D" id="3.30.70.360">
    <property type="match status" value="1"/>
</dbReference>
<keyword evidence="5" id="KW-1185">Reference proteome</keyword>
<comment type="similarity">
    <text evidence="1">Belongs to the peptidase M20 family.</text>
</comment>
<dbReference type="SUPFAM" id="SSF55031">
    <property type="entry name" value="Bacterial exopeptidase dimerisation domain"/>
    <property type="match status" value="1"/>
</dbReference>
<sequence>MNAADARAVGELLDDFARLTEPGPGVTRLAYSPLEREAHARFAERMQALGCAIRVDEAGNTIAELPGTDPDARAIGTGSHLDSVYEGGRFDGVAGVVAGMELVRLLVEGGEPLTHPVRVVAFAGEEGARFGQACLGSRFAAGLTPRPLVDELVDRDGIPLADAMRALGFDADRAATARWDPSEWAVFLELHIEQGRVLQDSGAALGPVDSISGSTRLSFTLHGRPSHTGGTPMAGRADALAAAAEAVLTAEQLATDHAHRGTRATVGRLEVSPNSITTIPGRVTFSLDVRDVDADRQRSATTEIVSRVMATARRRGVGVDVRLIADTSPVILPLWVRNALVQAAVSGGSSYRVLSSGASHDAQMINTIVPTGMLFVPSRDGLSHVPEEWTDASEIAVGVDALVAAVRALDAQLAAARDERVAAGR</sequence>
<keyword evidence="2 4" id="KW-0378">Hydrolase</keyword>
<evidence type="ECO:0000259" key="3">
    <source>
        <dbReference type="Pfam" id="PF07687"/>
    </source>
</evidence>
<dbReference type="InterPro" id="IPR010158">
    <property type="entry name" value="Amidase_Cbmase"/>
</dbReference>
<dbReference type="NCBIfam" id="TIGR01879">
    <property type="entry name" value="hydantase"/>
    <property type="match status" value="1"/>
</dbReference>
<protein>
    <submittedName>
        <fullName evidence="4">Zn-dependent hydrolase</fullName>
    </submittedName>
</protein>
<dbReference type="Proteomes" id="UP001410795">
    <property type="component" value="Unassembled WGS sequence"/>
</dbReference>
<organism evidence="4 5">
    <name type="scientific">Microbacterium marinilacus</name>
    <dbReference type="NCBI Taxonomy" id="415209"/>
    <lineage>
        <taxon>Bacteria</taxon>
        <taxon>Bacillati</taxon>
        <taxon>Actinomycetota</taxon>
        <taxon>Actinomycetes</taxon>
        <taxon>Micrococcales</taxon>
        <taxon>Microbacteriaceae</taxon>
        <taxon>Microbacterium</taxon>
    </lineage>
</organism>
<feature type="domain" description="Peptidase M20 dimerisation" evidence="3">
    <location>
        <begin position="212"/>
        <end position="312"/>
    </location>
</feature>
<dbReference type="Pfam" id="PF07687">
    <property type="entry name" value="M20_dimer"/>
    <property type="match status" value="1"/>
</dbReference>
<evidence type="ECO:0000256" key="1">
    <source>
        <dbReference type="ARBA" id="ARBA00006153"/>
    </source>
</evidence>
<dbReference type="InterPro" id="IPR002933">
    <property type="entry name" value="Peptidase_M20"/>
</dbReference>
<reference evidence="5" key="1">
    <citation type="journal article" date="2019" name="Int. J. Syst. Evol. Microbiol.">
        <title>The Global Catalogue of Microorganisms (GCM) 10K type strain sequencing project: providing services to taxonomists for standard genome sequencing and annotation.</title>
        <authorList>
            <consortium name="The Broad Institute Genomics Platform"/>
            <consortium name="The Broad Institute Genome Sequencing Center for Infectious Disease"/>
            <person name="Wu L."/>
            <person name="Ma J."/>
        </authorList>
    </citation>
    <scope>NUCLEOTIDE SEQUENCE [LARGE SCALE GENOMIC DNA]</scope>
    <source>
        <strain evidence="5">JCM 16546</strain>
    </source>
</reference>
<evidence type="ECO:0000313" key="4">
    <source>
        <dbReference type="EMBL" id="GAA3669633.1"/>
    </source>
</evidence>
<evidence type="ECO:0000256" key="2">
    <source>
        <dbReference type="ARBA" id="ARBA00022801"/>
    </source>
</evidence>
<dbReference type="InterPro" id="IPR036264">
    <property type="entry name" value="Bact_exopeptidase_dim_dom"/>
</dbReference>
<comment type="caution">
    <text evidence="4">The sequence shown here is derived from an EMBL/GenBank/DDBJ whole genome shotgun (WGS) entry which is preliminary data.</text>
</comment>
<dbReference type="SUPFAM" id="SSF53187">
    <property type="entry name" value="Zn-dependent exopeptidases"/>
    <property type="match status" value="1"/>
</dbReference>
<dbReference type="EMBL" id="BAAAYV010000025">
    <property type="protein sequence ID" value="GAA3669633.1"/>
    <property type="molecule type" value="Genomic_DNA"/>
</dbReference>
<gene>
    <name evidence="4" type="ORF">GCM10022202_34660</name>
</gene>
<dbReference type="PANTHER" id="PTHR32494">
    <property type="entry name" value="ALLANTOATE DEIMINASE-RELATED"/>
    <property type="match status" value="1"/>
</dbReference>
<dbReference type="NCBIfam" id="NF006771">
    <property type="entry name" value="PRK09290.1-5"/>
    <property type="match status" value="1"/>
</dbReference>
<dbReference type="CDD" id="cd03884">
    <property type="entry name" value="M20_bAS"/>
    <property type="match status" value="1"/>
</dbReference>
<dbReference type="PIRSF" id="PIRSF001235">
    <property type="entry name" value="Amidase_carbamoylase"/>
    <property type="match status" value="1"/>
</dbReference>
<dbReference type="InterPro" id="IPR011650">
    <property type="entry name" value="Peptidase_M20_dimer"/>
</dbReference>
<accession>A0ABP7BWM8</accession>
<name>A0ABP7BWM8_9MICO</name>
<dbReference type="PANTHER" id="PTHR32494:SF5">
    <property type="entry name" value="ALLANTOATE AMIDOHYDROLASE"/>
    <property type="match status" value="1"/>
</dbReference>